<protein>
    <recommendedName>
        <fullName evidence="3">Tn3 transposase DDE domain-containing protein</fullName>
    </recommendedName>
</protein>
<dbReference type="AlphaFoldDB" id="A0A927BNB4"/>
<comment type="caution">
    <text evidence="2">The sequence shown here is derived from an EMBL/GenBank/DDBJ whole genome shotgun (WGS) entry which is preliminary data.</text>
</comment>
<evidence type="ECO:0008006" key="3">
    <source>
        <dbReference type="Google" id="ProtNLM"/>
    </source>
</evidence>
<feature type="compositionally biased region" description="Acidic residues" evidence="1">
    <location>
        <begin position="50"/>
        <end position="62"/>
    </location>
</feature>
<reference evidence="2" key="1">
    <citation type="journal article" date="2020" name="PLoS ONE">
        <title>Isolation and characterization of Streptomyces bacteriophages and Streptomyces strains encoding biosynthetic arsenals: Streptomyces strains and phages for antibiotic discovery.</title>
        <authorList>
            <person name="Montano E.T."/>
            <person name="Nideffer J.F."/>
            <person name="Brumage L."/>
            <person name="Erb M."/>
            <person name="Derman A.I."/>
            <person name="Davis J.P."/>
            <person name="Estrada E."/>
            <person name="Fu S."/>
            <person name="Le D."/>
            <person name="Vuppala A."/>
            <person name="Tran C."/>
            <person name="Luterstein E."/>
            <person name="Lakkaraju S."/>
            <person name="Panchagnula S."/>
            <person name="Ren C."/>
            <person name="Doan J."/>
            <person name="Tran S."/>
            <person name="Soriano J."/>
            <person name="Fujita Y."/>
            <person name="Gutala P."/>
            <person name="Fujii Q."/>
            <person name="Lee M."/>
            <person name="Bui A."/>
            <person name="Villarreal C."/>
            <person name="Shing S.R."/>
            <person name="Kim S."/>
            <person name="Freeman D."/>
            <person name="Racha V."/>
            <person name="Ho A."/>
            <person name="Kumar P."/>
            <person name="Falah K."/>
            <person name="Dawson T."/>
            <person name="Enustun E."/>
            <person name="Prichard A."/>
            <person name="Gomez A."/>
            <person name="Khanna K."/>
            <person name="Trigg S."/>
            <person name="Fernandez L."/>
            <person name="Pogliano K."/>
            <person name="Pogliano J."/>
        </authorList>
    </citation>
    <scope>NUCLEOTIDE SEQUENCE</scope>
    <source>
        <strain evidence="2">QF2</strain>
    </source>
</reference>
<evidence type="ECO:0000256" key="1">
    <source>
        <dbReference type="SAM" id="MobiDB-lite"/>
    </source>
</evidence>
<gene>
    <name evidence="2" type="ORF">ID875_21425</name>
</gene>
<evidence type="ECO:0000313" key="2">
    <source>
        <dbReference type="EMBL" id="MBD2829927.1"/>
    </source>
</evidence>
<name>A0A927BNB4_STRGL</name>
<feature type="region of interest" description="Disordered" evidence="1">
    <location>
        <begin position="41"/>
        <end position="62"/>
    </location>
</feature>
<sequence>MRADRHEIRDEDIAHLSPLKHRNLNLLGCYSFTASTPATDALCPRHDPDAPELDEGDEGGAD</sequence>
<dbReference type="EMBL" id="JACWUS010000005">
    <property type="protein sequence ID" value="MBD2829927.1"/>
    <property type="molecule type" value="Genomic_DNA"/>
</dbReference>
<accession>A0A927BNB4</accession>
<proteinExistence type="predicted"/>
<organism evidence="2">
    <name type="scientific">Streptomyces globisporus</name>
    <dbReference type="NCBI Taxonomy" id="1908"/>
    <lineage>
        <taxon>Bacteria</taxon>
        <taxon>Bacillati</taxon>
        <taxon>Actinomycetota</taxon>
        <taxon>Actinomycetes</taxon>
        <taxon>Kitasatosporales</taxon>
        <taxon>Streptomycetaceae</taxon>
        <taxon>Streptomyces</taxon>
    </lineage>
</organism>